<keyword evidence="2" id="KW-1185">Reference proteome</keyword>
<evidence type="ECO:0000313" key="1">
    <source>
        <dbReference type="EMBL" id="GLB49306.1"/>
    </source>
</evidence>
<name>A0ABQ5MIQ9_9FLAO</name>
<accession>A0ABQ5MIQ9</accession>
<comment type="caution">
    <text evidence="1">The sequence shown here is derived from an EMBL/GenBank/DDBJ whole genome shotgun (WGS) entry which is preliminary data.</text>
</comment>
<dbReference type="Proteomes" id="UP001143543">
    <property type="component" value="Unassembled WGS sequence"/>
</dbReference>
<proteinExistence type="predicted"/>
<sequence length="140" mass="15830">MKSILSKILSSVLAVVVFFSTVSFTIDEHYCGDQLVSLSVFTKADSCGMEMAEKVSTTEKCNNILKKQCCHNKTQLVKGQNELQTSFSDLTFSQQLFLTSFVYSYINLFEGFDEEVSSLNSYEPDLVVKSIHKLHEVYLI</sequence>
<evidence type="ECO:0008006" key="3">
    <source>
        <dbReference type="Google" id="ProtNLM"/>
    </source>
</evidence>
<dbReference type="InterPro" id="IPR058060">
    <property type="entry name" value="HYC_CC_PP"/>
</dbReference>
<dbReference type="InterPro" id="IPR058512">
    <property type="entry name" value="DUF8199"/>
</dbReference>
<evidence type="ECO:0000313" key="2">
    <source>
        <dbReference type="Proteomes" id="UP001143543"/>
    </source>
</evidence>
<dbReference type="RefSeq" id="WP_281764944.1">
    <property type="nucleotide sequence ID" value="NZ_BRVO01000002.1"/>
</dbReference>
<dbReference type="EMBL" id="BRVO01000002">
    <property type="protein sequence ID" value="GLB49306.1"/>
    <property type="molecule type" value="Genomic_DNA"/>
</dbReference>
<gene>
    <name evidence="1" type="ORF">Y10_16740</name>
</gene>
<organism evidence="1 2">
    <name type="scientific">Neptunitalea lumnitzerae</name>
    <dbReference type="NCBI Taxonomy" id="2965509"/>
    <lineage>
        <taxon>Bacteria</taxon>
        <taxon>Pseudomonadati</taxon>
        <taxon>Bacteroidota</taxon>
        <taxon>Flavobacteriia</taxon>
        <taxon>Flavobacteriales</taxon>
        <taxon>Flavobacteriaceae</taxon>
        <taxon>Neptunitalea</taxon>
    </lineage>
</organism>
<reference evidence="1" key="1">
    <citation type="submission" date="2022-07" db="EMBL/GenBank/DDBJ databases">
        <title>Taxonomy of Novel Oxalotrophic and Methylotrophic Bacteria.</title>
        <authorList>
            <person name="Sahin N."/>
            <person name="Tani A."/>
        </authorList>
    </citation>
    <scope>NUCLEOTIDE SEQUENCE</scope>
    <source>
        <strain evidence="1">Y10</strain>
    </source>
</reference>
<dbReference type="Pfam" id="PF26622">
    <property type="entry name" value="DUF8199"/>
    <property type="match status" value="1"/>
</dbReference>
<protein>
    <recommendedName>
        <fullName evidence="3">Secreted protein</fullName>
    </recommendedName>
</protein>
<dbReference type="NCBIfam" id="NF047658">
    <property type="entry name" value="HYC_CC_PP"/>
    <property type="match status" value="1"/>
</dbReference>